<name>A0ABZ3F094_9FIRM</name>
<gene>
    <name evidence="1" type="ORF">V6984_04635</name>
</gene>
<reference evidence="1 2" key="1">
    <citation type="submission" date="2024-02" db="EMBL/GenBank/DDBJ databases">
        <title>Bacterial strain from lacustrine sediment.</title>
        <authorList>
            <person name="Petit C."/>
            <person name="Fadhlaoui K."/>
        </authorList>
    </citation>
    <scope>NUCLEOTIDE SEQUENCE [LARGE SCALE GENOMIC DNA]</scope>
    <source>
        <strain evidence="1 2">IPX-CK</strain>
    </source>
</reference>
<dbReference type="EMBL" id="CP146256">
    <property type="protein sequence ID" value="XAH75065.1"/>
    <property type="molecule type" value="Genomic_DNA"/>
</dbReference>
<accession>A0ABZ3F094</accession>
<evidence type="ECO:0008006" key="3">
    <source>
        <dbReference type="Google" id="ProtNLM"/>
    </source>
</evidence>
<keyword evidence="2" id="KW-1185">Reference proteome</keyword>
<evidence type="ECO:0000313" key="2">
    <source>
        <dbReference type="Proteomes" id="UP001451571"/>
    </source>
</evidence>
<organism evidence="1 2">
    <name type="scientific">Kineothrix sedimenti</name>
    <dbReference type="NCBI Taxonomy" id="3123317"/>
    <lineage>
        <taxon>Bacteria</taxon>
        <taxon>Bacillati</taxon>
        <taxon>Bacillota</taxon>
        <taxon>Clostridia</taxon>
        <taxon>Lachnospirales</taxon>
        <taxon>Lachnospiraceae</taxon>
        <taxon>Kineothrix</taxon>
    </lineage>
</organism>
<proteinExistence type="predicted"/>
<dbReference type="RefSeq" id="WP_342758632.1">
    <property type="nucleotide sequence ID" value="NZ_CP146256.1"/>
</dbReference>
<sequence>MEVFMKALISENRSAKIPEEKDYFGKLIGEWEFSWHDGIGTEKERIVKGEWIFSRILEGTGIQDLFICPSREERKKIKEPDAEYGTTIRTYNPKTGNWDIYYCCYGESTRLEAVKEEDKIILTEITKGEMKWMFSDIQENSFLWQRIIKNEEGGWTVNCNCQAVRKIIDEIL</sequence>
<evidence type="ECO:0000313" key="1">
    <source>
        <dbReference type="EMBL" id="XAH75065.1"/>
    </source>
</evidence>
<dbReference type="Proteomes" id="UP001451571">
    <property type="component" value="Chromosome"/>
</dbReference>
<protein>
    <recommendedName>
        <fullName evidence="3">DUF3598 domain-containing protein</fullName>
    </recommendedName>
</protein>